<evidence type="ECO:0000259" key="2">
    <source>
        <dbReference type="Pfam" id="PF01757"/>
    </source>
</evidence>
<proteinExistence type="predicted"/>
<dbReference type="RefSeq" id="WP_190383794.1">
    <property type="nucleotide sequence ID" value="NZ_JACJQT010000052.1"/>
</dbReference>
<feature type="transmembrane region" description="Helical" evidence="1">
    <location>
        <begin position="39"/>
        <end position="59"/>
    </location>
</feature>
<reference evidence="3 4" key="1">
    <citation type="journal article" date="2020" name="ISME J.">
        <title>Comparative genomics reveals insights into cyanobacterial evolution and habitat adaptation.</title>
        <authorList>
            <person name="Chen M.Y."/>
            <person name="Teng W.K."/>
            <person name="Zhao L."/>
            <person name="Hu C.X."/>
            <person name="Zhou Y.K."/>
            <person name="Han B.P."/>
            <person name="Song L.R."/>
            <person name="Shu W.S."/>
        </authorList>
    </citation>
    <scope>NUCLEOTIDE SEQUENCE [LARGE SCALE GENOMIC DNA]</scope>
    <source>
        <strain evidence="3 4">FACHB-1040</strain>
    </source>
</reference>
<keyword evidence="3" id="KW-0012">Acyltransferase</keyword>
<feature type="transmembrane region" description="Helical" evidence="1">
    <location>
        <begin position="79"/>
        <end position="97"/>
    </location>
</feature>
<dbReference type="PANTHER" id="PTHR23028:SF53">
    <property type="entry name" value="ACYL_TRANSF_3 DOMAIN-CONTAINING PROTEIN"/>
    <property type="match status" value="1"/>
</dbReference>
<accession>A0ABR8C0B9</accession>
<comment type="caution">
    <text evidence="3">The sequence shown here is derived from an EMBL/GenBank/DDBJ whole genome shotgun (WGS) entry which is preliminary data.</text>
</comment>
<organism evidence="3 4">
    <name type="scientific">Aphanizomenon flos-aquae FACHB-1040</name>
    <dbReference type="NCBI Taxonomy" id="2692887"/>
    <lineage>
        <taxon>Bacteria</taxon>
        <taxon>Bacillati</taxon>
        <taxon>Cyanobacteriota</taxon>
        <taxon>Cyanophyceae</taxon>
        <taxon>Nostocales</taxon>
        <taxon>Aphanizomenonaceae</taxon>
        <taxon>Aphanizomenon</taxon>
    </lineage>
</organism>
<evidence type="ECO:0000313" key="3">
    <source>
        <dbReference type="EMBL" id="MBD2280130.1"/>
    </source>
</evidence>
<sequence>MKELVELTGIRFFAAFVVCAYHFSPGFGLTNVSTILRPAAMSAVSLFFILSGFILSYSYLEKLQTIKLRYFFWARFARLAPAFVTVMIAMIPIRLLFLMSSPESARIAYRISIDSPILGISWLANLLLVAVFVPALNPWLYFWNPPAWSLTAEAIFYIGFPVVISLFKKIKSERFRFFRTCYAKYEFIYPTTHINKGFYCF</sequence>
<keyword evidence="1" id="KW-1133">Transmembrane helix</keyword>
<gene>
    <name evidence="3" type="ORF">H6F99_18140</name>
</gene>
<keyword evidence="1" id="KW-0812">Transmembrane</keyword>
<protein>
    <submittedName>
        <fullName evidence="3">Acyltransferase</fullName>
    </submittedName>
</protein>
<evidence type="ECO:0000313" key="4">
    <source>
        <dbReference type="Proteomes" id="UP000606721"/>
    </source>
</evidence>
<dbReference type="InterPro" id="IPR002656">
    <property type="entry name" value="Acyl_transf_3_dom"/>
</dbReference>
<feature type="transmembrane region" description="Helical" evidence="1">
    <location>
        <begin position="117"/>
        <end position="141"/>
    </location>
</feature>
<dbReference type="EMBL" id="JACJQT010000052">
    <property type="protein sequence ID" value="MBD2280130.1"/>
    <property type="molecule type" value="Genomic_DNA"/>
</dbReference>
<dbReference type="Pfam" id="PF01757">
    <property type="entry name" value="Acyl_transf_3"/>
    <property type="match status" value="1"/>
</dbReference>
<feature type="transmembrane region" description="Helical" evidence="1">
    <location>
        <begin position="147"/>
        <end position="167"/>
    </location>
</feature>
<name>A0ABR8C0B9_APHFL</name>
<keyword evidence="4" id="KW-1185">Reference proteome</keyword>
<keyword evidence="3" id="KW-0808">Transferase</keyword>
<keyword evidence="1" id="KW-0472">Membrane</keyword>
<dbReference type="PANTHER" id="PTHR23028">
    <property type="entry name" value="ACETYLTRANSFERASE"/>
    <property type="match status" value="1"/>
</dbReference>
<dbReference type="Proteomes" id="UP000606721">
    <property type="component" value="Unassembled WGS sequence"/>
</dbReference>
<feature type="domain" description="Acyltransferase 3" evidence="2">
    <location>
        <begin position="6"/>
        <end position="194"/>
    </location>
</feature>
<dbReference type="GO" id="GO:0016746">
    <property type="term" value="F:acyltransferase activity"/>
    <property type="evidence" value="ECO:0007669"/>
    <property type="project" value="UniProtKB-KW"/>
</dbReference>
<evidence type="ECO:0000256" key="1">
    <source>
        <dbReference type="SAM" id="Phobius"/>
    </source>
</evidence>
<dbReference type="InterPro" id="IPR050879">
    <property type="entry name" value="Acyltransferase_3"/>
</dbReference>
<feature type="transmembrane region" description="Helical" evidence="1">
    <location>
        <begin position="12"/>
        <end position="32"/>
    </location>
</feature>